<evidence type="ECO:0000259" key="8">
    <source>
        <dbReference type="PROSITE" id="PS50109"/>
    </source>
</evidence>
<feature type="domain" description="Histidine kinase" evidence="8">
    <location>
        <begin position="294"/>
        <end position="498"/>
    </location>
</feature>
<dbReference type="InterPro" id="IPR022066">
    <property type="entry name" value="PdtaS_GAF"/>
</dbReference>
<organism evidence="9 10">
    <name type="scientific">Tropheryma whipplei (strain Twist)</name>
    <name type="common">Whipple's bacillus</name>
    <dbReference type="NCBI Taxonomy" id="203267"/>
    <lineage>
        <taxon>Bacteria</taxon>
        <taxon>Bacillati</taxon>
        <taxon>Actinomycetota</taxon>
        <taxon>Actinomycetes</taxon>
        <taxon>Micrococcales</taxon>
        <taxon>Tropherymataceae</taxon>
        <taxon>Tropheryma</taxon>
    </lineage>
</organism>
<dbReference type="KEGG" id="twh:TWT_632"/>
<evidence type="ECO:0000256" key="5">
    <source>
        <dbReference type="ARBA" id="ARBA00022741"/>
    </source>
</evidence>
<dbReference type="Pfam" id="PF07568">
    <property type="entry name" value="HisKA_2"/>
    <property type="match status" value="1"/>
</dbReference>
<evidence type="ECO:0000256" key="6">
    <source>
        <dbReference type="ARBA" id="ARBA00022777"/>
    </source>
</evidence>
<evidence type="ECO:0000313" key="9">
    <source>
        <dbReference type="EMBL" id="AAO44729.1"/>
    </source>
</evidence>
<evidence type="ECO:0000256" key="1">
    <source>
        <dbReference type="ARBA" id="ARBA00000085"/>
    </source>
</evidence>
<dbReference type="PANTHER" id="PTHR41523:SF8">
    <property type="entry name" value="ETHYLENE RESPONSE SENSOR PROTEIN"/>
    <property type="match status" value="1"/>
</dbReference>
<comment type="catalytic activity">
    <reaction evidence="1">
        <text>ATP + protein L-histidine = ADP + protein N-phospho-L-histidine.</text>
        <dbReference type="EC" id="2.7.13.3"/>
    </reaction>
</comment>
<dbReference type="Proteomes" id="UP000002200">
    <property type="component" value="Chromosome"/>
</dbReference>
<dbReference type="PROSITE" id="PS50109">
    <property type="entry name" value="HIS_KIN"/>
    <property type="match status" value="1"/>
</dbReference>
<dbReference type="EMBL" id="AE014184">
    <property type="protein sequence ID" value="AAO44729.1"/>
    <property type="molecule type" value="Genomic_DNA"/>
</dbReference>
<keyword evidence="5" id="KW-0547">Nucleotide-binding</keyword>
<proteinExistence type="predicted"/>
<evidence type="ECO:0000256" key="3">
    <source>
        <dbReference type="ARBA" id="ARBA00022553"/>
    </source>
</evidence>
<dbReference type="PANTHER" id="PTHR41523">
    <property type="entry name" value="TWO-COMPONENT SYSTEM SENSOR PROTEIN"/>
    <property type="match status" value="1"/>
</dbReference>
<dbReference type="EC" id="2.7.13.3" evidence="2"/>
<evidence type="ECO:0000313" key="10">
    <source>
        <dbReference type="Proteomes" id="UP000002200"/>
    </source>
</evidence>
<dbReference type="Gene3D" id="3.30.450.20">
    <property type="entry name" value="PAS domain"/>
    <property type="match status" value="1"/>
</dbReference>
<dbReference type="Gene3D" id="3.30.565.10">
    <property type="entry name" value="Histidine kinase-like ATPase, C-terminal domain"/>
    <property type="match status" value="1"/>
</dbReference>
<name>Q83FS4_TROWT</name>
<dbReference type="HOGENOM" id="CLU_045351_1_0_11"/>
<dbReference type="InterPro" id="IPR003594">
    <property type="entry name" value="HATPase_dom"/>
</dbReference>
<dbReference type="InterPro" id="IPR038424">
    <property type="entry name" value="H_kinase_PdtaS_GAF_sf"/>
</dbReference>
<keyword evidence="3" id="KW-0597">Phosphoprotein</keyword>
<dbReference type="InterPro" id="IPR036890">
    <property type="entry name" value="HATPase_C_sf"/>
</dbReference>
<dbReference type="GO" id="GO:0004673">
    <property type="term" value="F:protein histidine kinase activity"/>
    <property type="evidence" value="ECO:0007669"/>
    <property type="project" value="UniProtKB-EC"/>
</dbReference>
<dbReference type="OrthoDB" id="9767435at2"/>
<reference evidence="9 10" key="1">
    <citation type="journal article" date="2003" name="Genome Res.">
        <title>Tropheryma whipplei twist: a human pathogenic Actinobacteria with a reduced genome.</title>
        <authorList>
            <person name="Raoult D."/>
            <person name="Ogata H."/>
            <person name="Audic S."/>
            <person name="Robert C."/>
            <person name="Suhre K."/>
            <person name="Drancourt M."/>
            <person name="Claverie J.-M."/>
        </authorList>
    </citation>
    <scope>NUCLEOTIDE SEQUENCE [LARGE SCALE GENOMIC DNA]</scope>
    <source>
        <strain evidence="9 10">Twist</strain>
    </source>
</reference>
<dbReference type="Pfam" id="PF12282">
    <property type="entry name" value="GAF_PdtaS"/>
    <property type="match status" value="1"/>
</dbReference>
<dbReference type="RefSeq" id="WP_011102697.1">
    <property type="nucleotide sequence ID" value="NC_004572.3"/>
</dbReference>
<dbReference type="GO" id="GO:0005524">
    <property type="term" value="F:ATP binding"/>
    <property type="evidence" value="ECO:0007669"/>
    <property type="project" value="UniProtKB-KW"/>
</dbReference>
<evidence type="ECO:0000256" key="2">
    <source>
        <dbReference type="ARBA" id="ARBA00012438"/>
    </source>
</evidence>
<dbReference type="eggNOG" id="COG3920">
    <property type="taxonomic scope" value="Bacteria"/>
</dbReference>
<keyword evidence="6 9" id="KW-0418">Kinase</keyword>
<evidence type="ECO:0000256" key="7">
    <source>
        <dbReference type="ARBA" id="ARBA00022840"/>
    </source>
</evidence>
<dbReference type="Pfam" id="PF02518">
    <property type="entry name" value="HATPase_c"/>
    <property type="match status" value="1"/>
</dbReference>
<dbReference type="AlphaFoldDB" id="Q83FS4"/>
<accession>Q83FS4</accession>
<dbReference type="SUPFAM" id="SSF55874">
    <property type="entry name" value="ATPase domain of HSP90 chaperone/DNA topoisomerase II/histidine kinase"/>
    <property type="match status" value="1"/>
</dbReference>
<dbReference type="STRING" id="203267.TWT_632"/>
<keyword evidence="4 9" id="KW-0808">Transferase</keyword>
<dbReference type="Gene3D" id="3.30.450.280">
    <property type="entry name" value="GAF domain"/>
    <property type="match status" value="1"/>
</dbReference>
<dbReference type="InterPro" id="IPR011495">
    <property type="entry name" value="Sig_transdc_His_kin_sub2_dim/P"/>
</dbReference>
<keyword evidence="7" id="KW-0067">ATP-binding</keyword>
<gene>
    <name evidence="9" type="ordered locus">TWT_632</name>
</gene>
<keyword evidence="10" id="KW-1185">Reference proteome</keyword>
<dbReference type="SMART" id="SM00387">
    <property type="entry name" value="HATPase_c"/>
    <property type="match status" value="1"/>
</dbReference>
<sequence>MPLPDNLSKECKLGKLEAEWIGLILNEGNLLAGLANSDVIFWLYKPNGQFISVEHIRPQGVFTLFHRDFVGKTCPETWAGALKKAYSSCKMIDLVESTDYGPVKIVVTPVKMNYLGREKKIVPFVVTSHGVISDFNQSIQYVYTECAQELFGMLTRGDFPRSDFPIGSHFGLPRPNDGLIRLNQDGDVIHASPKAVSVFKTLGILNEIEGENLSKLVLSLVEDNFKTDEALPLVVSGRADWISEIQVSGANVVFRSVPIRDGNRRNGAIVLCRDVTAQRFQHTQLMTRDATIREIHHRIKNSLQTVASILRLQSRRSDSEIVRAEFADAVRRILGVSEVHDALSRDLSENLNFDDFFPKLVKLIISLAELDKNGIDLRIKGRFGFLDSKYAVPLMLVLTELVANAVEHGFSGTHDQLVIYGQRTDDAMHVLVSDNGVGIDLSRLGKGLGTRIVNSIVDAEFSGRISWHRNPYTSDIPEVSDLLPARGTTVTLSIPFGQLTRSTI</sequence>
<evidence type="ECO:0000256" key="4">
    <source>
        <dbReference type="ARBA" id="ARBA00022679"/>
    </source>
</evidence>
<dbReference type="InterPro" id="IPR005467">
    <property type="entry name" value="His_kinase_dom"/>
</dbReference>
<protein>
    <recommendedName>
        <fullName evidence="2">histidine kinase</fullName>
        <ecNumber evidence="2">2.7.13.3</ecNumber>
    </recommendedName>
</protein>